<dbReference type="EMBL" id="AGSI01000012">
    <property type="protein sequence ID" value="EIE21645.1"/>
    <property type="molecule type" value="Genomic_DNA"/>
</dbReference>
<comment type="cofactor">
    <cofactor evidence="2">
        <name>Ca(2+)</name>
        <dbReference type="ChEBI" id="CHEBI:29108"/>
    </cofactor>
</comment>
<evidence type="ECO:0000256" key="4">
    <source>
        <dbReference type="ARBA" id="ARBA00012595"/>
    </source>
</evidence>
<dbReference type="SUPFAM" id="SSF51445">
    <property type="entry name" value="(Trans)glycosidases"/>
    <property type="match status" value="1"/>
</dbReference>
<dbReference type="Gene3D" id="2.60.40.1180">
    <property type="entry name" value="Golgi alpha-mannosidase II"/>
    <property type="match status" value="1"/>
</dbReference>
<evidence type="ECO:0000313" key="12">
    <source>
        <dbReference type="EMBL" id="EIE21645.1"/>
    </source>
</evidence>
<feature type="domain" description="Alpha-amylase C-terminal beta-sheet" evidence="11">
    <location>
        <begin position="336"/>
        <end position="394"/>
    </location>
</feature>
<dbReference type="Gene3D" id="3.20.20.80">
    <property type="entry name" value="Glycosidases"/>
    <property type="match status" value="1"/>
</dbReference>
<dbReference type="AlphaFoldDB" id="I0YTC6"/>
<dbReference type="EC" id="3.2.1.1" evidence="4 9"/>
<dbReference type="CDD" id="cd11314">
    <property type="entry name" value="AmyAc_arch_bac_plant_AmyA"/>
    <property type="match status" value="1"/>
</dbReference>
<evidence type="ECO:0000313" key="13">
    <source>
        <dbReference type="Proteomes" id="UP000007264"/>
    </source>
</evidence>
<dbReference type="InterPro" id="IPR006046">
    <property type="entry name" value="Alpha_amylase"/>
</dbReference>
<dbReference type="PANTHER" id="PTHR43447">
    <property type="entry name" value="ALPHA-AMYLASE"/>
    <property type="match status" value="1"/>
</dbReference>
<evidence type="ECO:0000256" key="7">
    <source>
        <dbReference type="ARBA" id="ARBA00023295"/>
    </source>
</evidence>
<dbReference type="GO" id="GO:0005975">
    <property type="term" value="P:carbohydrate metabolic process"/>
    <property type="evidence" value="ECO:0007669"/>
    <property type="project" value="InterPro"/>
</dbReference>
<accession>I0YTC6</accession>
<dbReference type="GO" id="GO:0004556">
    <property type="term" value="F:alpha-amylase activity"/>
    <property type="evidence" value="ECO:0007669"/>
    <property type="project" value="UniProtKB-UniRule"/>
</dbReference>
<evidence type="ECO:0000256" key="9">
    <source>
        <dbReference type="RuleBase" id="RU361134"/>
    </source>
</evidence>
<dbReference type="eggNOG" id="KOG0471">
    <property type="taxonomic scope" value="Eukaryota"/>
</dbReference>
<comment type="caution">
    <text evidence="12">The sequence shown here is derived from an EMBL/GenBank/DDBJ whole genome shotgun (WGS) entry which is preliminary data.</text>
</comment>
<organism evidence="12 13">
    <name type="scientific">Coccomyxa subellipsoidea (strain C-169)</name>
    <name type="common">Green microalga</name>
    <dbReference type="NCBI Taxonomy" id="574566"/>
    <lineage>
        <taxon>Eukaryota</taxon>
        <taxon>Viridiplantae</taxon>
        <taxon>Chlorophyta</taxon>
        <taxon>core chlorophytes</taxon>
        <taxon>Trebouxiophyceae</taxon>
        <taxon>Trebouxiophyceae incertae sedis</taxon>
        <taxon>Coccomyxaceae</taxon>
        <taxon>Coccomyxa</taxon>
        <taxon>Coccomyxa subellipsoidea</taxon>
    </lineage>
</organism>
<keyword evidence="6 9" id="KW-0119">Carbohydrate metabolism</keyword>
<protein>
    <recommendedName>
        <fullName evidence="4 9">Alpha-amylase</fullName>
        <ecNumber evidence="4 9">3.2.1.1</ecNumber>
    </recommendedName>
</protein>
<keyword evidence="5 9" id="KW-0378">Hydrolase</keyword>
<dbReference type="Pfam" id="PF00128">
    <property type="entry name" value="Alpha-amylase"/>
    <property type="match status" value="1"/>
</dbReference>
<evidence type="ECO:0000256" key="6">
    <source>
        <dbReference type="ARBA" id="ARBA00023277"/>
    </source>
</evidence>
<proteinExistence type="inferred from homology"/>
<evidence type="ECO:0000256" key="8">
    <source>
        <dbReference type="RuleBase" id="RU003615"/>
    </source>
</evidence>
<keyword evidence="7 9" id="KW-0326">Glycosidase</keyword>
<evidence type="ECO:0000256" key="3">
    <source>
        <dbReference type="ARBA" id="ARBA00008061"/>
    </source>
</evidence>
<gene>
    <name evidence="12" type="ORF">COCSUDRAFT_17342</name>
</gene>
<feature type="domain" description="Glycosyl hydrolase family 13 catalytic" evidence="10">
    <location>
        <begin position="5"/>
        <end position="335"/>
    </location>
</feature>
<dbReference type="GO" id="GO:0005509">
    <property type="term" value="F:calcium ion binding"/>
    <property type="evidence" value="ECO:0007669"/>
    <property type="project" value="InterPro"/>
</dbReference>
<dbReference type="Proteomes" id="UP000007264">
    <property type="component" value="Unassembled WGS sequence"/>
</dbReference>
<dbReference type="OrthoDB" id="550577at2759"/>
<dbReference type="PRINTS" id="PR00110">
    <property type="entry name" value="ALPHAAMYLASE"/>
</dbReference>
<dbReference type="InterPro" id="IPR012850">
    <property type="entry name" value="A-amylase_bs_C"/>
</dbReference>
<dbReference type="SMART" id="SM00642">
    <property type="entry name" value="Aamy"/>
    <property type="match status" value="1"/>
</dbReference>
<evidence type="ECO:0000256" key="5">
    <source>
        <dbReference type="ARBA" id="ARBA00022801"/>
    </source>
</evidence>
<evidence type="ECO:0000256" key="2">
    <source>
        <dbReference type="ARBA" id="ARBA00001913"/>
    </source>
</evidence>
<dbReference type="KEGG" id="csl:COCSUDRAFT_17342"/>
<evidence type="ECO:0000259" key="11">
    <source>
        <dbReference type="SMART" id="SM00810"/>
    </source>
</evidence>
<name>I0YTC6_COCSC</name>
<keyword evidence="13" id="KW-1185">Reference proteome</keyword>
<dbReference type="InterPro" id="IPR017853">
    <property type="entry name" value="GH"/>
</dbReference>
<dbReference type="SUPFAM" id="SSF51011">
    <property type="entry name" value="Glycosyl hydrolase domain"/>
    <property type="match status" value="1"/>
</dbReference>
<dbReference type="InterPro" id="IPR006047">
    <property type="entry name" value="GH13_cat_dom"/>
</dbReference>
<comment type="similarity">
    <text evidence="3 8">Belongs to the glycosyl hydrolase 13 family.</text>
</comment>
<dbReference type="STRING" id="574566.I0YTC6"/>
<dbReference type="RefSeq" id="XP_005646189.1">
    <property type="nucleotide sequence ID" value="XM_005646132.1"/>
</dbReference>
<comment type="catalytic activity">
    <reaction evidence="1 9">
        <text>Endohydrolysis of (1-&gt;4)-alpha-D-glucosidic linkages in polysaccharides containing three or more (1-&gt;4)-alpha-linked D-glucose units.</text>
        <dbReference type="EC" id="3.2.1.1"/>
    </reaction>
</comment>
<dbReference type="GeneID" id="17039629"/>
<sequence>MWRAQGFNWESHNHSWYQRLMGQANWFASLGITCVWLPPFTDSVSPQGYMPLDLYNLNSRYGSEDELRRCVAKLQAAGLKVLGDCVLNHRCASHQDSAGVWNQFGGRLDWCSRAIVGDDRNFNGRGQPLIQHLGYDISGSRFDAAPNIDHSQPFVKRDLSEWMQWLREYVGFDGWRLDFVRGFHGSHVRDYMLASSPTFVVGEFWDSLAYNGGIPEHNQDRHRQQIIDWINAAEGTGTAFDVTTKGIMHARCEYWRLRDSSGKPPGVMGWWPSRAVTFLENHDTGSTQGHWRFPSQGLEQGYCYLLTHPGTPCIFYDHLEDPQLANAIQRLIALRLRAGIHCRSQVTIVRAESDVYAAEIDESVVMKIGAGVYAPDDSKWVQAEAGHCWTVWYRR</sequence>
<dbReference type="InterPro" id="IPR013780">
    <property type="entry name" value="Glyco_hydro_b"/>
</dbReference>
<reference evidence="12 13" key="1">
    <citation type="journal article" date="2012" name="Genome Biol.">
        <title>The genome of the polar eukaryotic microalga coccomyxa subellipsoidea reveals traits of cold adaptation.</title>
        <authorList>
            <person name="Blanc G."/>
            <person name="Agarkova I."/>
            <person name="Grimwood J."/>
            <person name="Kuo A."/>
            <person name="Brueggeman A."/>
            <person name="Dunigan D."/>
            <person name="Gurnon J."/>
            <person name="Ladunga I."/>
            <person name="Lindquist E."/>
            <person name="Lucas S."/>
            <person name="Pangilinan J."/>
            <person name="Proschold T."/>
            <person name="Salamov A."/>
            <person name="Schmutz J."/>
            <person name="Weeks D."/>
            <person name="Yamada T."/>
            <person name="Claverie J.M."/>
            <person name="Grigoriev I."/>
            <person name="Van Etten J."/>
            <person name="Lomsadze A."/>
            <person name="Borodovsky M."/>
        </authorList>
    </citation>
    <scope>NUCLEOTIDE SEQUENCE [LARGE SCALE GENOMIC DNA]</scope>
    <source>
        <strain evidence="12 13">C-169</strain>
    </source>
</reference>
<dbReference type="SMART" id="SM00810">
    <property type="entry name" value="Alpha-amyl_C2"/>
    <property type="match status" value="1"/>
</dbReference>
<dbReference type="Pfam" id="PF07821">
    <property type="entry name" value="Alpha-amyl_C2"/>
    <property type="match status" value="1"/>
</dbReference>
<evidence type="ECO:0000256" key="1">
    <source>
        <dbReference type="ARBA" id="ARBA00000548"/>
    </source>
</evidence>
<evidence type="ECO:0000259" key="10">
    <source>
        <dbReference type="SMART" id="SM00642"/>
    </source>
</evidence>